<accession>A0A1M5EIS1</accession>
<evidence type="ECO:0008006" key="3">
    <source>
        <dbReference type="Google" id="ProtNLM"/>
    </source>
</evidence>
<sequence length="233" mass="26313">MHFFLQTYKDFTAIVAGPAEDACGARHVMSYEQLEAHATKSGMLMVFVGDLKGPEHVPERRKASHFAEAAEAALSLELKVLADGYRRLIRESLPSGQNLAVKTALNRVRLQERFLAELDMADQVDACELLRLSKSNPSATLRRVEDRGEIIRIDRDGRPSYPLFQFDVENGRLYPVIREINSLRPEAWSNFRLCYWMSRKHADFGCAPADLLGKADAEIIDAFRRAIEPVVHG</sequence>
<evidence type="ECO:0000313" key="2">
    <source>
        <dbReference type="Proteomes" id="UP000183987"/>
    </source>
</evidence>
<name>A0A1M5EIS1_LOKAT</name>
<protein>
    <recommendedName>
        <fullName evidence="3">Antitoxin Xre/MbcA/ParS-like toxin-binding domain-containing protein</fullName>
    </recommendedName>
</protein>
<dbReference type="AlphaFoldDB" id="A0A1M5EIS1"/>
<dbReference type="EMBL" id="FQUE01000013">
    <property type="protein sequence ID" value="SHF79056.1"/>
    <property type="molecule type" value="Genomic_DNA"/>
</dbReference>
<keyword evidence="2" id="KW-1185">Reference proteome</keyword>
<reference evidence="2" key="1">
    <citation type="submission" date="2016-11" db="EMBL/GenBank/DDBJ databases">
        <authorList>
            <person name="Varghese N."/>
            <person name="Submissions S."/>
        </authorList>
    </citation>
    <scope>NUCLEOTIDE SEQUENCE [LARGE SCALE GENOMIC DNA]</scope>
    <source>
        <strain evidence="2">DSM 29326</strain>
    </source>
</reference>
<dbReference type="RefSeq" id="WP_143155497.1">
    <property type="nucleotide sequence ID" value="NZ_FQUE01000013.1"/>
</dbReference>
<dbReference type="OrthoDB" id="7777901at2"/>
<gene>
    <name evidence="1" type="ORF">SAMN05444339_1138</name>
</gene>
<evidence type="ECO:0000313" key="1">
    <source>
        <dbReference type="EMBL" id="SHF79056.1"/>
    </source>
</evidence>
<dbReference type="STRING" id="366533.SAMN05444339_1138"/>
<organism evidence="1 2">
    <name type="scientific">Loktanella atrilutea</name>
    <dbReference type="NCBI Taxonomy" id="366533"/>
    <lineage>
        <taxon>Bacteria</taxon>
        <taxon>Pseudomonadati</taxon>
        <taxon>Pseudomonadota</taxon>
        <taxon>Alphaproteobacteria</taxon>
        <taxon>Rhodobacterales</taxon>
        <taxon>Roseobacteraceae</taxon>
        <taxon>Loktanella</taxon>
    </lineage>
</organism>
<dbReference type="Proteomes" id="UP000183987">
    <property type="component" value="Unassembled WGS sequence"/>
</dbReference>
<proteinExistence type="predicted"/>